<dbReference type="InterPro" id="IPR029063">
    <property type="entry name" value="SAM-dependent_MTases_sf"/>
</dbReference>
<proteinExistence type="predicted"/>
<gene>
    <name evidence="1" type="primary">novP</name>
    <name evidence="1" type="ORF">YBN1229_v1_1400</name>
</gene>
<reference evidence="2" key="1">
    <citation type="submission" date="2015-02" db="EMBL/GenBank/DDBJ databases">
        <authorList>
            <person name="Chooi Y.-H."/>
        </authorList>
    </citation>
    <scope>NUCLEOTIDE SEQUENCE [LARGE SCALE GENOMIC DNA]</scope>
    <source>
        <strain evidence="2">strain Y</strain>
    </source>
</reference>
<name>A0A0D6JE40_9HYPH</name>
<evidence type="ECO:0000313" key="1">
    <source>
        <dbReference type="EMBL" id="CPR17750.1"/>
    </source>
</evidence>
<dbReference type="OrthoDB" id="9811332at2"/>
<dbReference type="PANTHER" id="PTHR40036">
    <property type="entry name" value="MACROCIN O-METHYLTRANSFERASE"/>
    <property type="match status" value="1"/>
</dbReference>
<dbReference type="Gene3D" id="3.40.50.150">
    <property type="entry name" value="Vaccinia Virus protein VP39"/>
    <property type="match status" value="1"/>
</dbReference>
<evidence type="ECO:0000313" key="2">
    <source>
        <dbReference type="Proteomes" id="UP000033187"/>
    </source>
</evidence>
<dbReference type="AlphaFoldDB" id="A0A0D6JE40"/>
<dbReference type="GO" id="GO:0032259">
    <property type="term" value="P:methylation"/>
    <property type="evidence" value="ECO:0007669"/>
    <property type="project" value="UniProtKB-KW"/>
</dbReference>
<accession>A0A0D6JE40</accession>
<dbReference type="Pfam" id="PF05711">
    <property type="entry name" value="TylF"/>
    <property type="match status" value="1"/>
</dbReference>
<dbReference type="GO" id="GO:0008168">
    <property type="term" value="F:methyltransferase activity"/>
    <property type="evidence" value="ECO:0007669"/>
    <property type="project" value="UniProtKB-KW"/>
</dbReference>
<dbReference type="InterPro" id="IPR008884">
    <property type="entry name" value="TylF_MeTrfase"/>
</dbReference>
<keyword evidence="1" id="KW-0808">Transferase</keyword>
<dbReference type="PANTHER" id="PTHR40036:SF1">
    <property type="entry name" value="MACROCIN O-METHYLTRANSFERASE"/>
    <property type="match status" value="1"/>
</dbReference>
<organism evidence="1 2">
    <name type="scientific">Candidatus Filomicrobium marinum</name>
    <dbReference type="NCBI Taxonomy" id="1608628"/>
    <lineage>
        <taxon>Bacteria</taxon>
        <taxon>Pseudomonadati</taxon>
        <taxon>Pseudomonadota</taxon>
        <taxon>Alphaproteobacteria</taxon>
        <taxon>Hyphomicrobiales</taxon>
        <taxon>Hyphomicrobiaceae</taxon>
        <taxon>Filomicrobium</taxon>
    </lineage>
</organism>
<keyword evidence="2" id="KW-1185">Reference proteome</keyword>
<dbReference type="KEGG" id="fil:BN1229_v1_1401"/>
<dbReference type="EMBL" id="LN829119">
    <property type="protein sequence ID" value="CPR17750.1"/>
    <property type="molecule type" value="Genomic_DNA"/>
</dbReference>
<dbReference type="KEGG" id="fiy:BN1229_v1_1400"/>
<sequence>MKGDLRTGACEMDRSDQLENIDGEYLASEISRLRAAYLDLMCDSLVGRLNRDPAIQPHIGGYDENHRLNGWDWPSVAPSMIGARRMRHLRAECERVISGGVAGDFLEAGVWRGGAAMMMRAALKAYGVTDRRVIAADTFDGQPLDTDPEDSAAFLREEPVFAVPLYEVRATFERYGLLDRQVVFLEGPFAETLANAPVERLAILRLDGDTFSSARDTLAALYDKLSPGGSVILDDYYLFEDNRRAVDIFRAEREIVDPIVGIDDYGGYWVKERRSTAC</sequence>
<dbReference type="SUPFAM" id="SSF53335">
    <property type="entry name" value="S-adenosyl-L-methionine-dependent methyltransferases"/>
    <property type="match status" value="1"/>
</dbReference>
<keyword evidence="1" id="KW-0489">Methyltransferase</keyword>
<dbReference type="Proteomes" id="UP000033187">
    <property type="component" value="Chromosome 1"/>
</dbReference>
<dbReference type="EC" id="2.1.1.285" evidence="1"/>
<protein>
    <submittedName>
        <fullName evidence="1">Demethyldecarbamoylnovobiocin O-methyltransferase</fullName>
        <ecNumber evidence="1">2.1.1.285</ecNumber>
    </submittedName>
</protein>